<feature type="compositionally biased region" description="Low complexity" evidence="1">
    <location>
        <begin position="90"/>
        <end position="101"/>
    </location>
</feature>
<evidence type="ECO:0000313" key="2">
    <source>
        <dbReference type="EMBL" id="KKM19297.1"/>
    </source>
</evidence>
<accession>A0A0F9HVT3</accession>
<dbReference type="EMBL" id="LAZR01014022">
    <property type="protein sequence ID" value="KKM19297.1"/>
    <property type="molecule type" value="Genomic_DNA"/>
</dbReference>
<feature type="region of interest" description="Disordered" evidence="1">
    <location>
        <begin position="128"/>
        <end position="156"/>
    </location>
</feature>
<dbReference type="AlphaFoldDB" id="A0A0F9HVT3"/>
<reference evidence="2" key="1">
    <citation type="journal article" date="2015" name="Nature">
        <title>Complex archaea that bridge the gap between prokaryotes and eukaryotes.</title>
        <authorList>
            <person name="Spang A."/>
            <person name="Saw J.H."/>
            <person name="Jorgensen S.L."/>
            <person name="Zaremba-Niedzwiedzka K."/>
            <person name="Martijn J."/>
            <person name="Lind A.E."/>
            <person name="van Eijk R."/>
            <person name="Schleper C."/>
            <person name="Guy L."/>
            <person name="Ettema T.J."/>
        </authorList>
    </citation>
    <scope>NUCLEOTIDE SEQUENCE</scope>
</reference>
<organism evidence="2">
    <name type="scientific">marine sediment metagenome</name>
    <dbReference type="NCBI Taxonomy" id="412755"/>
    <lineage>
        <taxon>unclassified sequences</taxon>
        <taxon>metagenomes</taxon>
        <taxon>ecological metagenomes</taxon>
    </lineage>
</organism>
<feature type="region of interest" description="Disordered" evidence="1">
    <location>
        <begin position="232"/>
        <end position="280"/>
    </location>
</feature>
<feature type="compositionally biased region" description="Low complexity" evidence="1">
    <location>
        <begin position="23"/>
        <end position="35"/>
    </location>
</feature>
<comment type="caution">
    <text evidence="2">The sequence shown here is derived from an EMBL/GenBank/DDBJ whole genome shotgun (WGS) entry which is preliminary data.</text>
</comment>
<sequence length="280" mass="30776">MAEEETTTTDNNETGTDDELSGNAENNEESATSETTVDDDLSADPDKKGGVQKKIDKLTKKAADAERATAKANQDAAYYKGLAEGKKANDPPAKTTATDPTGLKPEDFNTYEDFVDAKVNAKVDARMGEINKKEEEKEEKEKAETNAKKKQFAEARYAESRKLHDDFDEVVLEPTTIPISQAMMDAATGDNLGEILYVLCKDSEKAYRIMNLPPLQAAREIGKIEAQIINPKKTTKKTTSASDPPTYLGGTNTDQVPDSKKNKKALHEGWEKNRRARIGV</sequence>
<feature type="region of interest" description="Disordered" evidence="1">
    <location>
        <begin position="1"/>
        <end position="108"/>
    </location>
</feature>
<gene>
    <name evidence="2" type="ORF">LCGC14_1657050</name>
</gene>
<proteinExistence type="predicted"/>
<feature type="compositionally biased region" description="Basic and acidic residues" evidence="1">
    <location>
        <begin position="257"/>
        <end position="273"/>
    </location>
</feature>
<name>A0A0F9HVT3_9ZZZZ</name>
<evidence type="ECO:0000256" key="1">
    <source>
        <dbReference type="SAM" id="MobiDB-lite"/>
    </source>
</evidence>
<protein>
    <submittedName>
        <fullName evidence="2">Uncharacterized protein</fullName>
    </submittedName>
</protein>
<feature type="compositionally biased region" description="Basic and acidic residues" evidence="1">
    <location>
        <begin position="44"/>
        <end position="69"/>
    </location>
</feature>